<evidence type="ECO:0000256" key="2">
    <source>
        <dbReference type="SAM" id="MobiDB-lite"/>
    </source>
</evidence>
<feature type="compositionally biased region" description="Basic residues" evidence="2">
    <location>
        <begin position="602"/>
        <end position="611"/>
    </location>
</feature>
<dbReference type="RefSeq" id="XP_018322899.1">
    <property type="nucleotide sequence ID" value="XM_018467397.1"/>
</dbReference>
<organism evidence="4 5">
    <name type="scientific">Agrilus planipennis</name>
    <name type="common">Emerald ash borer</name>
    <name type="synonym">Agrilus marcopoli</name>
    <dbReference type="NCBI Taxonomy" id="224129"/>
    <lineage>
        <taxon>Eukaryota</taxon>
        <taxon>Metazoa</taxon>
        <taxon>Ecdysozoa</taxon>
        <taxon>Arthropoda</taxon>
        <taxon>Hexapoda</taxon>
        <taxon>Insecta</taxon>
        <taxon>Pterygota</taxon>
        <taxon>Neoptera</taxon>
        <taxon>Endopterygota</taxon>
        <taxon>Coleoptera</taxon>
        <taxon>Polyphaga</taxon>
        <taxon>Elateriformia</taxon>
        <taxon>Buprestoidea</taxon>
        <taxon>Buprestidae</taxon>
        <taxon>Agrilinae</taxon>
        <taxon>Agrilus</taxon>
    </lineage>
</organism>
<proteinExistence type="predicted"/>
<dbReference type="AlphaFoldDB" id="A0A1W4WG47"/>
<protein>
    <submittedName>
        <fullName evidence="5">Transcription factor TFIIIB component B'' homolog</fullName>
    </submittedName>
</protein>
<dbReference type="GO" id="GO:0070898">
    <property type="term" value="P:RNA polymerase III preinitiation complex assembly"/>
    <property type="evidence" value="ECO:0007669"/>
    <property type="project" value="TreeGrafter"/>
</dbReference>
<feature type="compositionally biased region" description="Polar residues" evidence="2">
    <location>
        <begin position="315"/>
        <end position="331"/>
    </location>
</feature>
<feature type="region of interest" description="Disordered" evidence="2">
    <location>
        <begin position="591"/>
        <end position="619"/>
    </location>
</feature>
<dbReference type="STRING" id="224129.A0A1W4WG47"/>
<dbReference type="GO" id="GO:0000126">
    <property type="term" value="C:transcription factor TFIIIB complex"/>
    <property type="evidence" value="ECO:0007669"/>
    <property type="project" value="TreeGrafter"/>
</dbReference>
<dbReference type="SMART" id="SM00717">
    <property type="entry name" value="SANT"/>
    <property type="match status" value="1"/>
</dbReference>
<feature type="region of interest" description="Disordered" evidence="2">
    <location>
        <begin position="251"/>
        <end position="272"/>
    </location>
</feature>
<feature type="region of interest" description="Disordered" evidence="2">
    <location>
        <begin position="780"/>
        <end position="804"/>
    </location>
</feature>
<dbReference type="CDD" id="cd00167">
    <property type="entry name" value="SANT"/>
    <property type="match status" value="1"/>
</dbReference>
<dbReference type="KEGG" id="apln:108735438"/>
<feature type="region of interest" description="Disordered" evidence="2">
    <location>
        <begin position="295"/>
        <end position="363"/>
    </location>
</feature>
<gene>
    <name evidence="5" type="primary">LOC108735438</name>
</gene>
<feature type="compositionally biased region" description="Basic and acidic residues" evidence="2">
    <location>
        <begin position="429"/>
        <end position="444"/>
    </location>
</feature>
<evidence type="ECO:0000256" key="1">
    <source>
        <dbReference type="ARBA" id="ARBA00004123"/>
    </source>
</evidence>
<evidence type="ECO:0000313" key="4">
    <source>
        <dbReference type="Proteomes" id="UP000192223"/>
    </source>
</evidence>
<dbReference type="GeneID" id="108735438"/>
<accession>A0A1W4WG47</accession>
<comment type="subcellular location">
    <subcellularLocation>
        <location evidence="1">Nucleus</location>
    </subcellularLocation>
</comment>
<dbReference type="PANTHER" id="PTHR22929:SF0">
    <property type="entry name" value="TRANSCRIPTION FACTOR TFIIIB COMPONENT B'' HOMOLOG"/>
    <property type="match status" value="1"/>
</dbReference>
<dbReference type="InterPro" id="IPR009057">
    <property type="entry name" value="Homeodomain-like_sf"/>
</dbReference>
<feature type="region of interest" description="Disordered" evidence="2">
    <location>
        <begin position="396"/>
        <end position="448"/>
    </location>
</feature>
<name>A0A1W4WG47_AGRPL</name>
<feature type="compositionally biased region" description="Polar residues" evidence="2">
    <location>
        <begin position="780"/>
        <end position="789"/>
    </location>
</feature>
<feature type="region of interest" description="Disordered" evidence="2">
    <location>
        <begin position="1"/>
        <end position="27"/>
    </location>
</feature>
<feature type="region of interest" description="Disordered" evidence="2">
    <location>
        <begin position="653"/>
        <end position="676"/>
    </location>
</feature>
<dbReference type="Pfam" id="PF15963">
    <property type="entry name" value="Myb_DNA-bind_7"/>
    <property type="match status" value="1"/>
</dbReference>
<feature type="compositionally biased region" description="Basic and acidic residues" evidence="2">
    <location>
        <begin position="791"/>
        <end position="804"/>
    </location>
</feature>
<dbReference type="PANTHER" id="PTHR22929">
    <property type="entry name" value="RNA POLYMERASE III TRANSCRIPTION INITIATION FACTOR B"/>
    <property type="match status" value="1"/>
</dbReference>
<feature type="compositionally biased region" description="Polar residues" evidence="2">
    <location>
        <begin position="415"/>
        <end position="428"/>
    </location>
</feature>
<keyword evidence="4" id="KW-1185">Reference proteome</keyword>
<evidence type="ECO:0000259" key="3">
    <source>
        <dbReference type="SMART" id="SM00717"/>
    </source>
</evidence>
<feature type="compositionally biased region" description="Basic and acidic residues" evidence="2">
    <location>
        <begin position="591"/>
        <end position="601"/>
    </location>
</feature>
<dbReference type="InParanoid" id="A0A1W4WG47"/>
<reference evidence="5" key="1">
    <citation type="submission" date="2025-08" db="UniProtKB">
        <authorList>
            <consortium name="RefSeq"/>
        </authorList>
    </citation>
    <scope>IDENTIFICATION</scope>
    <source>
        <tissue evidence="5">Entire body</tissue>
    </source>
</reference>
<dbReference type="SUPFAM" id="SSF46689">
    <property type="entry name" value="Homeodomain-like"/>
    <property type="match status" value="1"/>
</dbReference>
<evidence type="ECO:0000313" key="5">
    <source>
        <dbReference type="RefSeq" id="XP_018322899.1"/>
    </source>
</evidence>
<dbReference type="OrthoDB" id="272624at2759"/>
<feature type="domain" description="Myb-like" evidence="3">
    <location>
        <begin position="507"/>
        <end position="555"/>
    </location>
</feature>
<dbReference type="GO" id="GO:0001156">
    <property type="term" value="F:TFIIIC-class transcription factor complex binding"/>
    <property type="evidence" value="ECO:0007669"/>
    <property type="project" value="TreeGrafter"/>
</dbReference>
<dbReference type="InterPro" id="IPR039467">
    <property type="entry name" value="TFIIIB_B''_Myb"/>
</dbReference>
<dbReference type="Proteomes" id="UP000192223">
    <property type="component" value="Unplaced"/>
</dbReference>
<dbReference type="InterPro" id="IPR001005">
    <property type="entry name" value="SANT/Myb"/>
</dbReference>
<sequence length="932" mass="105277">MASRRVRIKGIANIPQRKKADEKPLSTPEQIDIVKEEAVLKKDNSDGTVHFSDSEENSKIVTSDLDIIEEEKCKDRHDSLEKKALLEEKKPIIKEVIKPGTFIRRTIAKPIIKPNNISRRQQYKVIDKTEEIKNNHVGETKLEIIASHSEQNNAKEHSDSTQNKANLIPKSDENSNKSSSENFLKPASDINLISSKAKIHNRKDESDSDLETDVGAIKDVIVDKNLKYGNSSNEYILPDNIAGFKRMRNSLSESAKSGSDVEYPLPPASPNKILSRSRIKAVPCLTGRRISFSVYGSASESEDEGKNNSKRIRNDSVSSVMSYTGEVQTKGEQPPSSPKKPNEVTTTPVQKKGRRSDQYRKFAEARREFNMKFGKGKPDRQKLTMLDLIFYNPATNPMSQKKEKKNDTTEETVTQEDISAENSVNTNSEKIEDPVENELNKEVKSDDEDDVLAPQIKVGPNGEIIVDEKSLVVENKETRINRETLQNSAVIDGDFDTGFNGYKKNARAKFWSKSETLRFYKALNTIGTDFSLMAELFPGRTRKGLKMKFNKEERTNPSLIDRALTCPIEFDMTSLRLDLLREQKEKEEMMKRQEALEVQSKEKRRYTRKKGGSVAKNLDSDSLKPAAKLTKLCAKKKDPYTCVKKGIASVWETDSEDEKTKMPESDSSPEYSDSERSFTIEDENNFKQILIPTRSGRIPRPALRLSYPESYGKTIVRKVPDCPMDQRNFDFSQFEPGSLLVLTSNDPTGLPVYKVFMVVNQDAHPVDLSEEVLQSIANEAQHSESSTLDENVPKVSEETDHLETEKSVSLNAHFNQQAEEMEVSLSLKDSDCTNLTANISSTVYQEHKFVLPVNMSELHDTNLTISHTEEINLKKTAAPEYVREEIIGNICDSVQKDETARSKEKGKILIKENILISAPYMQIQPVNKAEES</sequence>
<dbReference type="GO" id="GO:0005634">
    <property type="term" value="C:nucleus"/>
    <property type="evidence" value="ECO:0007669"/>
    <property type="project" value="UniProtKB-SubCell"/>
</dbReference>
<dbReference type="CTD" id="55814"/>
<feature type="region of interest" description="Disordered" evidence="2">
    <location>
        <begin position="150"/>
        <end position="184"/>
    </location>
</feature>